<feature type="compositionally biased region" description="Basic and acidic residues" evidence="1">
    <location>
        <begin position="1"/>
        <end position="10"/>
    </location>
</feature>
<sequence>IKTNEEEKKAKIPTTSNPKPDSDLPKKKRRERVCLLARSTWQRLSKNPGTGGPYINIAASVATSPQHQRAKTSVNAGSSVATNNDSINKNNNNINSNNNSNNNNNSLNEMPNKKPMQLSNKKSEQLLDLTTLRTLNEQARFDKTMNDYLLLSDPYNILTLSNAVTTTQQRDRFDSKDSKRSLDSKHKLGGGYFRHELDDTMSESSLMSDTTTLTAISETVTLDSQDDGKTHSFSNAPVATAATQHNALQNVNLSSRLVFHTKANNPNITSANVATQKDPCGKT</sequence>
<dbReference type="EMBL" id="ASPP01045503">
    <property type="protein sequence ID" value="ETN98891.1"/>
    <property type="molecule type" value="Genomic_DNA"/>
</dbReference>
<comment type="caution">
    <text evidence="2">The sequence shown here is derived from an EMBL/GenBank/DDBJ whole genome shotgun (WGS) entry which is preliminary data.</text>
</comment>
<feature type="compositionally biased region" description="Low complexity" evidence="1">
    <location>
        <begin position="83"/>
        <end position="108"/>
    </location>
</feature>
<name>X6LCT3_RETFI</name>
<keyword evidence="3" id="KW-1185">Reference proteome</keyword>
<feature type="region of interest" description="Disordered" evidence="1">
    <location>
        <begin position="66"/>
        <end position="118"/>
    </location>
</feature>
<reference evidence="2 3" key="1">
    <citation type="journal article" date="2013" name="Curr. Biol.">
        <title>The Genome of the Foraminiferan Reticulomyxa filosa.</title>
        <authorList>
            <person name="Glockner G."/>
            <person name="Hulsmann N."/>
            <person name="Schleicher M."/>
            <person name="Noegel A.A."/>
            <person name="Eichinger L."/>
            <person name="Gallinger C."/>
            <person name="Pawlowski J."/>
            <person name="Sierra R."/>
            <person name="Euteneuer U."/>
            <person name="Pillet L."/>
            <person name="Moustafa A."/>
            <person name="Platzer M."/>
            <person name="Groth M."/>
            <person name="Szafranski K."/>
            <person name="Schliwa M."/>
        </authorList>
    </citation>
    <scope>NUCLEOTIDE SEQUENCE [LARGE SCALE GENOMIC DNA]</scope>
</reference>
<accession>X6LCT3</accession>
<protein>
    <submittedName>
        <fullName evidence="2">Uncharacterized protein</fullName>
    </submittedName>
</protein>
<feature type="region of interest" description="Disordered" evidence="1">
    <location>
        <begin position="1"/>
        <end position="31"/>
    </location>
</feature>
<feature type="compositionally biased region" description="Polar residues" evidence="1">
    <location>
        <begin position="66"/>
        <end position="82"/>
    </location>
</feature>
<feature type="non-terminal residue" evidence="2">
    <location>
        <position position="1"/>
    </location>
</feature>
<organism evidence="2 3">
    <name type="scientific">Reticulomyxa filosa</name>
    <dbReference type="NCBI Taxonomy" id="46433"/>
    <lineage>
        <taxon>Eukaryota</taxon>
        <taxon>Sar</taxon>
        <taxon>Rhizaria</taxon>
        <taxon>Retaria</taxon>
        <taxon>Foraminifera</taxon>
        <taxon>Monothalamids</taxon>
        <taxon>Reticulomyxidae</taxon>
        <taxon>Reticulomyxa</taxon>
    </lineage>
</organism>
<evidence type="ECO:0000313" key="2">
    <source>
        <dbReference type="EMBL" id="ETN98891.1"/>
    </source>
</evidence>
<proteinExistence type="predicted"/>
<dbReference type="Proteomes" id="UP000023152">
    <property type="component" value="Unassembled WGS sequence"/>
</dbReference>
<dbReference type="AlphaFoldDB" id="X6LCT3"/>
<evidence type="ECO:0000256" key="1">
    <source>
        <dbReference type="SAM" id="MobiDB-lite"/>
    </source>
</evidence>
<evidence type="ECO:0000313" key="3">
    <source>
        <dbReference type="Proteomes" id="UP000023152"/>
    </source>
</evidence>
<gene>
    <name evidence="2" type="ORF">RFI_38596</name>
</gene>